<organism evidence="2 3">
    <name type="scientific">Cardiocondyla obscurior</name>
    <dbReference type="NCBI Taxonomy" id="286306"/>
    <lineage>
        <taxon>Eukaryota</taxon>
        <taxon>Metazoa</taxon>
        <taxon>Ecdysozoa</taxon>
        <taxon>Arthropoda</taxon>
        <taxon>Hexapoda</taxon>
        <taxon>Insecta</taxon>
        <taxon>Pterygota</taxon>
        <taxon>Neoptera</taxon>
        <taxon>Endopterygota</taxon>
        <taxon>Hymenoptera</taxon>
        <taxon>Apocrita</taxon>
        <taxon>Aculeata</taxon>
        <taxon>Formicoidea</taxon>
        <taxon>Formicidae</taxon>
        <taxon>Myrmicinae</taxon>
        <taxon>Cardiocondyla</taxon>
    </lineage>
</organism>
<sequence>MRETERARTRQSSSAVRKCERGPRTLMRGDADTSSPGVLDPRNTDNTIRIRHTVRREDVTKKISRRVSAMAWAAYTAKVREKKGGTNESRITLNCRLMNGGPRKGECGAVKRRDTLPFLEETLKFSTPGRNNNLLKICNSTFNWLDRLNEKLIKINASAISSNDMSKPRDRTKSSLRRKTRGRAHDSFSSHFPLRSPPSFVRGFVVTYPKQTTRKKEKRSGAATGTAGGGGGGEHGEDSGRKKE</sequence>
<name>A0AAW2H2Q6_9HYME</name>
<feature type="compositionally biased region" description="Basic and acidic residues" evidence="1">
    <location>
        <begin position="234"/>
        <end position="244"/>
    </location>
</feature>
<evidence type="ECO:0000313" key="3">
    <source>
        <dbReference type="Proteomes" id="UP001430953"/>
    </source>
</evidence>
<dbReference type="Proteomes" id="UP001430953">
    <property type="component" value="Unassembled WGS sequence"/>
</dbReference>
<dbReference type="AlphaFoldDB" id="A0AAW2H2Q6"/>
<comment type="caution">
    <text evidence="2">The sequence shown here is derived from an EMBL/GenBank/DDBJ whole genome shotgun (WGS) entry which is preliminary data.</text>
</comment>
<feature type="region of interest" description="Disordered" evidence="1">
    <location>
        <begin position="1"/>
        <end position="45"/>
    </location>
</feature>
<evidence type="ECO:0000313" key="2">
    <source>
        <dbReference type="EMBL" id="KAL0133845.1"/>
    </source>
</evidence>
<accession>A0AAW2H2Q6</accession>
<keyword evidence="3" id="KW-1185">Reference proteome</keyword>
<feature type="compositionally biased region" description="Basic and acidic residues" evidence="1">
    <location>
        <begin position="17"/>
        <end position="31"/>
    </location>
</feature>
<proteinExistence type="predicted"/>
<protein>
    <submittedName>
        <fullName evidence="2">Uncharacterized protein</fullName>
    </submittedName>
</protein>
<feature type="region of interest" description="Disordered" evidence="1">
    <location>
        <begin position="161"/>
        <end position="244"/>
    </location>
</feature>
<gene>
    <name evidence="2" type="ORF">PUN28_001057</name>
</gene>
<evidence type="ECO:0000256" key="1">
    <source>
        <dbReference type="SAM" id="MobiDB-lite"/>
    </source>
</evidence>
<reference evidence="2 3" key="1">
    <citation type="submission" date="2023-03" db="EMBL/GenBank/DDBJ databases">
        <title>High recombination rates correlate with genetic variation in Cardiocondyla obscurior ants.</title>
        <authorList>
            <person name="Errbii M."/>
        </authorList>
    </citation>
    <scope>NUCLEOTIDE SEQUENCE [LARGE SCALE GENOMIC DNA]</scope>
    <source>
        <strain evidence="2">Alpha-2009</strain>
        <tissue evidence="2">Whole body</tissue>
    </source>
</reference>
<dbReference type="EMBL" id="JADYXP020000001">
    <property type="protein sequence ID" value="KAL0133845.1"/>
    <property type="molecule type" value="Genomic_DNA"/>
</dbReference>